<evidence type="ECO:0000259" key="6">
    <source>
        <dbReference type="Pfam" id="PF12698"/>
    </source>
</evidence>
<dbReference type="OrthoDB" id="1897891at2"/>
<evidence type="ECO:0000256" key="1">
    <source>
        <dbReference type="ARBA" id="ARBA00004141"/>
    </source>
</evidence>
<keyword evidence="4 5" id="KW-0472">Membrane</keyword>
<name>A0A3R5V592_9CLOT</name>
<feature type="transmembrane region" description="Helical" evidence="5">
    <location>
        <begin position="233"/>
        <end position="255"/>
    </location>
</feature>
<dbReference type="AlphaFoldDB" id="A0A3R5V592"/>
<dbReference type="EMBL" id="CP025746">
    <property type="protein sequence ID" value="QAA30544.1"/>
    <property type="molecule type" value="Genomic_DNA"/>
</dbReference>
<keyword evidence="8" id="KW-1185">Reference proteome</keyword>
<evidence type="ECO:0000256" key="4">
    <source>
        <dbReference type="ARBA" id="ARBA00023136"/>
    </source>
</evidence>
<proteinExistence type="predicted"/>
<dbReference type="GO" id="GO:0016020">
    <property type="term" value="C:membrane"/>
    <property type="evidence" value="ECO:0007669"/>
    <property type="project" value="UniProtKB-SubCell"/>
</dbReference>
<accession>A0A3R5V592</accession>
<gene>
    <name evidence="7" type="ORF">C1I91_02055</name>
</gene>
<reference evidence="7 8" key="1">
    <citation type="submission" date="2018-01" db="EMBL/GenBank/DDBJ databases">
        <title>Genome Sequencing and Assembly of Anaerobacter polyendosporus strain CT4.</title>
        <authorList>
            <person name="Tachaapaikoon C."/>
            <person name="Sutheeworapong S."/>
            <person name="Jenjaroenpun P."/>
            <person name="Wongsurawat T."/>
            <person name="Nookeaw I."/>
            <person name="Cheawchanlertfa P."/>
            <person name="Kosugi A."/>
            <person name="Cheevadhanarak S."/>
            <person name="Ratanakhanokchai K."/>
        </authorList>
    </citation>
    <scope>NUCLEOTIDE SEQUENCE [LARGE SCALE GENOMIC DNA]</scope>
    <source>
        <strain evidence="7 8">CT4</strain>
    </source>
</reference>
<feature type="transmembrane region" description="Helical" evidence="5">
    <location>
        <begin position="190"/>
        <end position="212"/>
    </location>
</feature>
<feature type="transmembrane region" description="Helical" evidence="5">
    <location>
        <begin position="267"/>
        <end position="292"/>
    </location>
</feature>
<evidence type="ECO:0000256" key="5">
    <source>
        <dbReference type="SAM" id="Phobius"/>
    </source>
</evidence>
<keyword evidence="2 5" id="KW-0812">Transmembrane</keyword>
<keyword evidence="3 5" id="KW-1133">Transmembrane helix</keyword>
<dbReference type="Pfam" id="PF12698">
    <property type="entry name" value="ABC2_membrane_3"/>
    <property type="match status" value="1"/>
</dbReference>
<sequence length="383" mass="43069">MRRSKMNIFTEIRKNLISFIRKSKLVFILFIICPMVAAYIYGVMQQDSFEGKSKFDPIKVEFKYDKTSFEGKALESMLSSKEVKSFINSDAKDDFKCSVVIDKSFNNIEIEKLSGSDSVTDMVQGFVKTFSDSINQYKVLYKDIDKVSLNAEENKQLKEKLVAKLQEIQAVPSIKEKIIEGYKSLGAREYFTISMFSFSSIIIMLTLVKMFYKEKRVGILKRSFSTPNSKINYLAGYLSSSFLIVFFINLAYVLVNRILGIAFTTSIAWILVTVILQSLLQASVIGLIIAFVKSEKVSNAIIGVLNALPLMIGGVFYSIDMTGSSALKMISNFAPNSLILNSYKNLAILQGSNGFLNQLMIMLLVAVIFLVISIAKVNIVWEE</sequence>
<dbReference type="PANTHER" id="PTHR43027">
    <property type="entry name" value="DOXORUBICIN RESISTANCE ABC TRANSPORTER PERMEASE PROTEIN DRRC-RELATED"/>
    <property type="match status" value="1"/>
</dbReference>
<evidence type="ECO:0000313" key="7">
    <source>
        <dbReference type="EMBL" id="QAA30544.1"/>
    </source>
</evidence>
<dbReference type="InterPro" id="IPR013525">
    <property type="entry name" value="ABC2_TM"/>
</dbReference>
<dbReference type="Proteomes" id="UP000286268">
    <property type="component" value="Chromosome"/>
</dbReference>
<evidence type="ECO:0000256" key="2">
    <source>
        <dbReference type="ARBA" id="ARBA00022692"/>
    </source>
</evidence>
<feature type="transmembrane region" description="Helical" evidence="5">
    <location>
        <begin position="359"/>
        <end position="381"/>
    </location>
</feature>
<comment type="subcellular location">
    <subcellularLocation>
        <location evidence="1">Membrane</location>
        <topology evidence="1">Multi-pass membrane protein</topology>
    </subcellularLocation>
</comment>
<feature type="domain" description="ABC-2 type transporter transmembrane" evidence="6">
    <location>
        <begin position="26"/>
        <end position="374"/>
    </location>
</feature>
<dbReference type="InterPro" id="IPR052902">
    <property type="entry name" value="ABC-2_transporter"/>
</dbReference>
<organism evidence="7 8">
    <name type="scientific">Clostridium manihotivorum</name>
    <dbReference type="NCBI Taxonomy" id="2320868"/>
    <lineage>
        <taxon>Bacteria</taxon>
        <taxon>Bacillati</taxon>
        <taxon>Bacillota</taxon>
        <taxon>Clostridia</taxon>
        <taxon>Eubacteriales</taxon>
        <taxon>Clostridiaceae</taxon>
        <taxon>Clostridium</taxon>
    </lineage>
</organism>
<evidence type="ECO:0000313" key="8">
    <source>
        <dbReference type="Proteomes" id="UP000286268"/>
    </source>
</evidence>
<protein>
    <recommendedName>
        <fullName evidence="6">ABC-2 type transporter transmembrane domain-containing protein</fullName>
    </recommendedName>
</protein>
<dbReference type="KEGG" id="cmah:C1I91_02055"/>
<dbReference type="GO" id="GO:0140359">
    <property type="term" value="F:ABC-type transporter activity"/>
    <property type="evidence" value="ECO:0007669"/>
    <property type="project" value="InterPro"/>
</dbReference>
<evidence type="ECO:0000256" key="3">
    <source>
        <dbReference type="ARBA" id="ARBA00022989"/>
    </source>
</evidence>
<feature type="transmembrane region" description="Helical" evidence="5">
    <location>
        <begin position="299"/>
        <end position="319"/>
    </location>
</feature>
<dbReference type="PANTHER" id="PTHR43027:SF1">
    <property type="entry name" value="DOXORUBICIN RESISTANCE ABC TRANSPORTER PERMEASE PROTEIN DRRC-RELATED"/>
    <property type="match status" value="1"/>
</dbReference>